<dbReference type="PRINTS" id="PR00032">
    <property type="entry name" value="HTHARAC"/>
</dbReference>
<dbReference type="GO" id="GO:0003700">
    <property type="term" value="F:DNA-binding transcription factor activity"/>
    <property type="evidence" value="ECO:0007669"/>
    <property type="project" value="InterPro"/>
</dbReference>
<gene>
    <name evidence="7" type="ORF">PHACT_03740</name>
</gene>
<dbReference type="Pfam" id="PF12833">
    <property type="entry name" value="HTH_18"/>
    <property type="match status" value="1"/>
</dbReference>
<dbReference type="PANTHER" id="PTHR43280:SF29">
    <property type="entry name" value="ARAC-FAMILY TRANSCRIPTIONAL REGULATOR"/>
    <property type="match status" value="1"/>
</dbReference>
<dbReference type="AlphaFoldDB" id="A0A1E8CIT3"/>
<dbReference type="InterPro" id="IPR009057">
    <property type="entry name" value="Homeodomain-like_sf"/>
</dbReference>
<feature type="transmembrane region" description="Helical" evidence="5">
    <location>
        <begin position="122"/>
        <end position="141"/>
    </location>
</feature>
<dbReference type="STRING" id="1524254.PHACT_03740"/>
<feature type="transmembrane region" description="Helical" evidence="5">
    <location>
        <begin position="162"/>
        <end position="182"/>
    </location>
</feature>
<keyword evidence="3" id="KW-0804">Transcription</keyword>
<proteinExistence type="predicted"/>
<dbReference type="EMBL" id="MASR01000001">
    <property type="protein sequence ID" value="OFE12356.1"/>
    <property type="molecule type" value="Genomic_DNA"/>
</dbReference>
<evidence type="ECO:0000313" key="7">
    <source>
        <dbReference type="EMBL" id="OFE12356.1"/>
    </source>
</evidence>
<dbReference type="InterPro" id="IPR020449">
    <property type="entry name" value="Tscrpt_reg_AraC-type_HTH"/>
</dbReference>
<reference evidence="8" key="1">
    <citation type="submission" date="2016-07" db="EMBL/GenBank/DDBJ databases">
        <authorList>
            <person name="Florea S."/>
            <person name="Webb J.S."/>
            <person name="Jaromczyk J."/>
            <person name="Schardl C.L."/>
        </authorList>
    </citation>
    <scope>NUCLEOTIDE SEQUENCE [LARGE SCALE GENOMIC DNA]</scope>
    <source>
        <strain evidence="8">KCTC 42131</strain>
    </source>
</reference>
<keyword evidence="5" id="KW-0812">Transmembrane</keyword>
<keyword evidence="5" id="KW-0472">Membrane</keyword>
<keyword evidence="8" id="KW-1185">Reference proteome</keyword>
<dbReference type="RefSeq" id="WP_070115979.1">
    <property type="nucleotide sequence ID" value="NZ_MASR01000001.1"/>
</dbReference>
<feature type="transmembrane region" description="Helical" evidence="5">
    <location>
        <begin position="61"/>
        <end position="82"/>
    </location>
</feature>
<dbReference type="SUPFAM" id="SSF46689">
    <property type="entry name" value="Homeodomain-like"/>
    <property type="match status" value="1"/>
</dbReference>
<dbReference type="GO" id="GO:0043565">
    <property type="term" value="F:sequence-specific DNA binding"/>
    <property type="evidence" value="ECO:0007669"/>
    <property type="project" value="InterPro"/>
</dbReference>
<protein>
    <recommendedName>
        <fullName evidence="6">HTH araC/xylS-type domain-containing protein</fullName>
    </recommendedName>
</protein>
<feature type="transmembrane region" description="Helical" evidence="5">
    <location>
        <begin position="31"/>
        <end position="49"/>
    </location>
</feature>
<keyword evidence="5" id="KW-1133">Transmembrane helix</keyword>
<dbReference type="InterPro" id="IPR018062">
    <property type="entry name" value="HTH_AraC-typ_CS"/>
</dbReference>
<name>A0A1E8CIT3_9GAMM</name>
<feature type="domain" description="HTH araC/xylS-type" evidence="6">
    <location>
        <begin position="245"/>
        <end position="350"/>
    </location>
</feature>
<keyword evidence="2" id="KW-0238">DNA-binding</keyword>
<evidence type="ECO:0000256" key="1">
    <source>
        <dbReference type="ARBA" id="ARBA00023015"/>
    </source>
</evidence>
<accession>A0A1E8CIT3</accession>
<dbReference type="PROSITE" id="PS00041">
    <property type="entry name" value="HTH_ARAC_FAMILY_1"/>
    <property type="match status" value="1"/>
</dbReference>
<dbReference type="SMART" id="SM00342">
    <property type="entry name" value="HTH_ARAC"/>
    <property type="match status" value="1"/>
</dbReference>
<dbReference type="InterPro" id="IPR018060">
    <property type="entry name" value="HTH_AraC"/>
</dbReference>
<feature type="region of interest" description="Disordered" evidence="4">
    <location>
        <begin position="344"/>
        <end position="368"/>
    </location>
</feature>
<feature type="compositionally biased region" description="Polar residues" evidence="4">
    <location>
        <begin position="344"/>
        <end position="357"/>
    </location>
</feature>
<sequence>MQWIHSASSYLAISQLMFLASLYLVYFPGKLLSRLIVLFSACIAAYILSRSMAPMPTELRMLFSMMATLAPAVLWIIARYLFEDHRRIHPAMWTLICAYIAIRVIGLFMYDGSVPRNSGFFLFYFYIPQLFMLFLACHVVYMACRGRDSDLIESRRQVRVPFAIGMGSIVGLIIGTGFFWLGSPQLDSLYFLVVFVLILSVNLAMFRFQHQAPHLIQTAADAPAPKAPTPDSGDIVSRQDQVLIDRILKAMQEERLYAESGLTIGDLAAQVSVQEYRLRRLINQSLHYRNFNQFLNHYRIEEAARRLLDPAEEHIPISSIALDVGYASLSSFNKAFKDTHGVTPSTWRASGQPTSAATVFPHSDENRL</sequence>
<dbReference type="PROSITE" id="PS01124">
    <property type="entry name" value="HTH_ARAC_FAMILY_2"/>
    <property type="match status" value="1"/>
</dbReference>
<feature type="transmembrane region" description="Helical" evidence="5">
    <location>
        <begin position="6"/>
        <end position="26"/>
    </location>
</feature>
<dbReference type="Proteomes" id="UP000175669">
    <property type="component" value="Unassembled WGS sequence"/>
</dbReference>
<evidence type="ECO:0000313" key="8">
    <source>
        <dbReference type="Proteomes" id="UP000175669"/>
    </source>
</evidence>
<organism evidence="7 8">
    <name type="scientific">Pseudohongiella acticola</name>
    <dbReference type="NCBI Taxonomy" id="1524254"/>
    <lineage>
        <taxon>Bacteria</taxon>
        <taxon>Pseudomonadati</taxon>
        <taxon>Pseudomonadota</taxon>
        <taxon>Gammaproteobacteria</taxon>
        <taxon>Pseudomonadales</taxon>
        <taxon>Pseudohongiellaceae</taxon>
        <taxon>Pseudohongiella</taxon>
    </lineage>
</organism>
<evidence type="ECO:0000256" key="4">
    <source>
        <dbReference type="SAM" id="MobiDB-lite"/>
    </source>
</evidence>
<evidence type="ECO:0000256" key="5">
    <source>
        <dbReference type="SAM" id="Phobius"/>
    </source>
</evidence>
<evidence type="ECO:0000256" key="3">
    <source>
        <dbReference type="ARBA" id="ARBA00023163"/>
    </source>
</evidence>
<comment type="caution">
    <text evidence="7">The sequence shown here is derived from an EMBL/GenBank/DDBJ whole genome shotgun (WGS) entry which is preliminary data.</text>
</comment>
<keyword evidence="1" id="KW-0805">Transcription regulation</keyword>
<feature type="transmembrane region" description="Helical" evidence="5">
    <location>
        <begin position="188"/>
        <end position="206"/>
    </location>
</feature>
<dbReference type="Gene3D" id="1.10.10.60">
    <property type="entry name" value="Homeodomain-like"/>
    <property type="match status" value="1"/>
</dbReference>
<evidence type="ECO:0000259" key="6">
    <source>
        <dbReference type="PROSITE" id="PS01124"/>
    </source>
</evidence>
<evidence type="ECO:0000256" key="2">
    <source>
        <dbReference type="ARBA" id="ARBA00023125"/>
    </source>
</evidence>
<dbReference type="PANTHER" id="PTHR43280">
    <property type="entry name" value="ARAC-FAMILY TRANSCRIPTIONAL REGULATOR"/>
    <property type="match status" value="1"/>
</dbReference>
<dbReference type="GO" id="GO:0009893">
    <property type="term" value="P:positive regulation of metabolic process"/>
    <property type="evidence" value="ECO:0007669"/>
    <property type="project" value="UniProtKB-ARBA"/>
</dbReference>
<feature type="transmembrane region" description="Helical" evidence="5">
    <location>
        <begin position="91"/>
        <end position="110"/>
    </location>
</feature>